<dbReference type="Proteomes" id="UP001189429">
    <property type="component" value="Unassembled WGS sequence"/>
</dbReference>
<evidence type="ECO:0000313" key="2">
    <source>
        <dbReference type="Proteomes" id="UP001189429"/>
    </source>
</evidence>
<evidence type="ECO:0000313" key="1">
    <source>
        <dbReference type="EMBL" id="CAK0886198.1"/>
    </source>
</evidence>
<keyword evidence="2" id="KW-1185">Reference proteome</keyword>
<sequence>AREQKNLGGADSTGVAVGAGIRERLEEDLRAVLEAACEGAGEAPEAPVDRALADARESLEALGSLPLDTSGVEDEWWGPLTGDQEGDLGERVEAFLGRLRLTRGTACRGGGGTAIVVGHSHFLRTVFGAHLADCPPMSSDSWKFNSLRKRVLPYCAVMGCRIRWDQDGQASIVEAVPLFGTELSADIPSKAHGGGCVCGRGQIKDVCVVS</sequence>
<evidence type="ECO:0008006" key="3">
    <source>
        <dbReference type="Google" id="ProtNLM"/>
    </source>
</evidence>
<gene>
    <name evidence="1" type="ORF">PCOR1329_LOCUS67607</name>
</gene>
<reference evidence="1" key="1">
    <citation type="submission" date="2023-10" db="EMBL/GenBank/DDBJ databases">
        <authorList>
            <person name="Chen Y."/>
            <person name="Shah S."/>
            <person name="Dougan E. K."/>
            <person name="Thang M."/>
            <person name="Chan C."/>
        </authorList>
    </citation>
    <scope>NUCLEOTIDE SEQUENCE [LARGE SCALE GENOMIC DNA]</scope>
</reference>
<accession>A0ABN9WI89</accession>
<name>A0ABN9WI89_9DINO</name>
<dbReference type="EMBL" id="CAUYUJ010018771">
    <property type="protein sequence ID" value="CAK0886198.1"/>
    <property type="molecule type" value="Genomic_DNA"/>
</dbReference>
<organism evidence="1 2">
    <name type="scientific">Prorocentrum cordatum</name>
    <dbReference type="NCBI Taxonomy" id="2364126"/>
    <lineage>
        <taxon>Eukaryota</taxon>
        <taxon>Sar</taxon>
        <taxon>Alveolata</taxon>
        <taxon>Dinophyceae</taxon>
        <taxon>Prorocentrales</taxon>
        <taxon>Prorocentraceae</taxon>
        <taxon>Prorocentrum</taxon>
    </lineage>
</organism>
<protein>
    <recommendedName>
        <fullName evidence="3">Phosphoglycerate mutase (2,3-diphosphoglycerate-dependent)</fullName>
    </recommendedName>
</protein>
<proteinExistence type="predicted"/>
<feature type="non-terminal residue" evidence="1">
    <location>
        <position position="1"/>
    </location>
</feature>
<comment type="caution">
    <text evidence="1">The sequence shown here is derived from an EMBL/GenBank/DDBJ whole genome shotgun (WGS) entry which is preliminary data.</text>
</comment>